<dbReference type="GO" id="GO:0004386">
    <property type="term" value="F:helicase activity"/>
    <property type="evidence" value="ECO:0007669"/>
    <property type="project" value="UniProtKB-KW"/>
</dbReference>
<dbReference type="SUPFAM" id="SSF52980">
    <property type="entry name" value="Restriction endonuclease-like"/>
    <property type="match status" value="1"/>
</dbReference>
<name>A0ABY0IS53_9RHOO</name>
<dbReference type="InterPro" id="IPR027417">
    <property type="entry name" value="P-loop_NTPase"/>
</dbReference>
<comment type="caution">
    <text evidence="2">The sequence shown here is derived from an EMBL/GenBank/DDBJ whole genome shotgun (WGS) entry which is preliminary data.</text>
</comment>
<dbReference type="SUPFAM" id="SSF52540">
    <property type="entry name" value="P-loop containing nucleoside triphosphate hydrolases"/>
    <property type="match status" value="1"/>
</dbReference>
<keyword evidence="2" id="KW-0067">ATP-binding</keyword>
<feature type="domain" description="PD-(D/E)XK endonuclease-like" evidence="1">
    <location>
        <begin position="663"/>
        <end position="911"/>
    </location>
</feature>
<evidence type="ECO:0000313" key="3">
    <source>
        <dbReference type="Proteomes" id="UP000292136"/>
    </source>
</evidence>
<evidence type="ECO:0000259" key="1">
    <source>
        <dbReference type="Pfam" id="PF12705"/>
    </source>
</evidence>
<reference evidence="2 3" key="1">
    <citation type="submission" date="2019-02" db="EMBL/GenBank/DDBJ databases">
        <title>Genomic Encyclopedia of Type Strains, Phase IV (KMG-IV): sequencing the most valuable type-strain genomes for metagenomic binning, comparative biology and taxonomic classification.</title>
        <authorList>
            <person name="Goeker M."/>
        </authorList>
    </citation>
    <scope>NUCLEOTIDE SEQUENCE [LARGE SCALE GENOMIC DNA]</scope>
    <source>
        <strain evidence="2 3">DSM 21223</strain>
    </source>
</reference>
<dbReference type="InterPro" id="IPR011604">
    <property type="entry name" value="PDDEXK-like_dom_sf"/>
</dbReference>
<dbReference type="Pfam" id="PF12705">
    <property type="entry name" value="PDDEXK_1"/>
    <property type="match status" value="1"/>
</dbReference>
<organism evidence="2 3">
    <name type="scientific">Azospira oryzae</name>
    <dbReference type="NCBI Taxonomy" id="146939"/>
    <lineage>
        <taxon>Bacteria</taxon>
        <taxon>Pseudomonadati</taxon>
        <taxon>Pseudomonadota</taxon>
        <taxon>Betaproteobacteria</taxon>
        <taxon>Rhodocyclales</taxon>
        <taxon>Rhodocyclaceae</taxon>
        <taxon>Azospira</taxon>
    </lineage>
</organism>
<gene>
    <name evidence="2" type="ORF">EV678_1228</name>
</gene>
<keyword evidence="3" id="KW-1185">Reference proteome</keyword>
<dbReference type="InterPro" id="IPR011335">
    <property type="entry name" value="Restrct_endonuc-II-like"/>
</dbReference>
<dbReference type="Gene3D" id="3.90.320.10">
    <property type="match status" value="1"/>
</dbReference>
<keyword evidence="2" id="KW-0547">Nucleotide-binding</keyword>
<dbReference type="InterPro" id="IPR038726">
    <property type="entry name" value="PDDEXK_AddAB-type"/>
</dbReference>
<dbReference type="RefSeq" id="WP_130458856.1">
    <property type="nucleotide sequence ID" value="NZ_SHKM01000001.1"/>
</dbReference>
<accession>A0ABY0IS53</accession>
<keyword evidence="2" id="KW-0347">Helicase</keyword>
<sequence>MSALQILPLPAGPGFLPAVAQGILALGAERGLGLNLASLHVCVPGLPLASLLRRELGRVAAQPLLLPVCDTLARWAGTQVLQPAPLPESERLLLLRAALAERRWFEEGALWGVAGEMAALFDELTENALALPADEAAFVAELEAAYAIRHSVPLAFEARVVHELWRVLAGLGRPDAPGAYALQLARLAEAAEAAAAPLVAVLDGPPETALKPAEKAFYQRYAERQPVFLYYPMPRQQDEAPLMRTLAAAWPLPDPAQEMAPLLERAHALPARVPASPLAERLQILAARGREQEARGAAALVLQWLQEGKRRIALIAQDRLVARRVRALLERREVLVADETGWKLSTSRAGAVLDGLLETVAGAAYYKDVLDLLKSPFLCDDLRDNARKGAVFALEQAVRRGGVKAGLAGMRRVLQAVDQPTAAQERALALLDRLEAALKLLASRDATLPDWIARLEKAVDALGARQRLLKDAAGAVILDLLAQRREELAESRDRFPFHVFRDWLNRELESEVFRDLSIDSPVLMTHLAATRLRPFEAAVLLGGDAGRLKPAEPAAAFFNQSVRQELGLPTRAVAQERLRADLALLLASVPQVAVTWQEERDGEPQLLAPELDRLAALHRFAWGSSLQGAVAALADPPEGDEARPGPTRRPAPVLAPEAVPLKYSVSAYTALVGCPYRFFARHVLRLNELDEVSEEMEKRDYGLLVHEVMERFHKQYPVLTPVPEAEALAALQALTREVFARALADNYLALGWRLRWEKRLAAYLVWQRQREAEGWYWHDAETKQSRLFPLADGVQVELHGRIDRTDTGPDGYSLLDYKTRSRQAIKSGLEEDLQLAAYAALVGEDAEEAAYVVLDDDKVEALSASEDLQADAQAQAARLVRTVQAMRAGASLPAHGVAALCTYCEMSGLCRYEHVDEMNDGVNASAPGEPRHD</sequence>
<dbReference type="EMBL" id="SHKM01000001">
    <property type="protein sequence ID" value="RZT90414.1"/>
    <property type="molecule type" value="Genomic_DNA"/>
</dbReference>
<proteinExistence type="predicted"/>
<dbReference type="Proteomes" id="UP000292136">
    <property type="component" value="Unassembled WGS sequence"/>
</dbReference>
<protein>
    <submittedName>
        <fullName evidence="2">ATP-dependent helicase/nuclease subunit B</fullName>
    </submittedName>
</protein>
<keyword evidence="2" id="KW-0378">Hydrolase</keyword>
<evidence type="ECO:0000313" key="2">
    <source>
        <dbReference type="EMBL" id="RZT90414.1"/>
    </source>
</evidence>